<organism evidence="2 3">
    <name type="scientific">Zingiber officinale</name>
    <name type="common">Ginger</name>
    <name type="synonym">Amomum zingiber</name>
    <dbReference type="NCBI Taxonomy" id="94328"/>
    <lineage>
        <taxon>Eukaryota</taxon>
        <taxon>Viridiplantae</taxon>
        <taxon>Streptophyta</taxon>
        <taxon>Embryophyta</taxon>
        <taxon>Tracheophyta</taxon>
        <taxon>Spermatophyta</taxon>
        <taxon>Magnoliopsida</taxon>
        <taxon>Liliopsida</taxon>
        <taxon>Zingiberales</taxon>
        <taxon>Zingiberaceae</taxon>
        <taxon>Zingiber</taxon>
    </lineage>
</organism>
<evidence type="ECO:0000313" key="2">
    <source>
        <dbReference type="EMBL" id="KAG6509537.1"/>
    </source>
</evidence>
<dbReference type="AlphaFoldDB" id="A0A8J5GK29"/>
<feature type="region of interest" description="Disordered" evidence="1">
    <location>
        <begin position="64"/>
        <end position="106"/>
    </location>
</feature>
<evidence type="ECO:0000313" key="3">
    <source>
        <dbReference type="Proteomes" id="UP000734854"/>
    </source>
</evidence>
<accession>A0A8J5GK29</accession>
<feature type="compositionally biased region" description="Basic and acidic residues" evidence="1">
    <location>
        <begin position="91"/>
        <end position="103"/>
    </location>
</feature>
<gene>
    <name evidence="2" type="ORF">ZIOFF_027530</name>
</gene>
<keyword evidence="3" id="KW-1185">Reference proteome</keyword>
<sequence length="168" mass="18112">MARLLPCLSFGPSSPSASTHSISPVPILVLRLQRHIIPQPRSFNGVRVSSPSSLVDRRVLIARASSETDGNEGGEPGDTPPEQSQEAVSASKEEAFAEAKNEEEGAMAAVEDEEAQECIISDGVDFRLEFFSSSPLHFLVFCNGLVEDLIVQRKLKKRITGHSSVGVP</sequence>
<dbReference type="EMBL" id="JACMSC010000008">
    <property type="protein sequence ID" value="KAG6509537.1"/>
    <property type="molecule type" value="Genomic_DNA"/>
</dbReference>
<proteinExistence type="predicted"/>
<protein>
    <submittedName>
        <fullName evidence="2">Uncharacterized protein</fullName>
    </submittedName>
</protein>
<evidence type="ECO:0000256" key="1">
    <source>
        <dbReference type="SAM" id="MobiDB-lite"/>
    </source>
</evidence>
<dbReference type="Proteomes" id="UP000734854">
    <property type="component" value="Unassembled WGS sequence"/>
</dbReference>
<comment type="caution">
    <text evidence="2">The sequence shown here is derived from an EMBL/GenBank/DDBJ whole genome shotgun (WGS) entry which is preliminary data.</text>
</comment>
<reference evidence="2 3" key="1">
    <citation type="submission" date="2020-08" db="EMBL/GenBank/DDBJ databases">
        <title>Plant Genome Project.</title>
        <authorList>
            <person name="Zhang R.-G."/>
        </authorList>
    </citation>
    <scope>NUCLEOTIDE SEQUENCE [LARGE SCALE GENOMIC DNA]</scope>
    <source>
        <tissue evidence="2">Rhizome</tissue>
    </source>
</reference>
<name>A0A8J5GK29_ZINOF</name>